<dbReference type="PROSITE" id="PS51257">
    <property type="entry name" value="PROKAR_LIPOPROTEIN"/>
    <property type="match status" value="1"/>
</dbReference>
<sequence length="161" mass="17604">MKKLSRKLLTFVLLATLLSCKCYLQQLPTQLVYVDSNCIAMIPDYLPAVTVLGNCDDDVVTQTPPAGTIMDEPYGTVTIKAIDEFQNADSIVFDIIRVDNIAPVLTMDTTLINAYVPPVSVDSMILVTITGPGDAGTFGALTKPGKHVVIMDDRQFNKYMQ</sequence>
<dbReference type="AlphaFoldDB" id="A0A0F9X230"/>
<name>A0A0F9X230_9ZZZZ</name>
<comment type="caution">
    <text evidence="1">The sequence shown here is derived from an EMBL/GenBank/DDBJ whole genome shotgun (WGS) entry which is preliminary data.</text>
</comment>
<accession>A0A0F9X230</accession>
<gene>
    <name evidence="1" type="ORF">LCGC14_0278160</name>
</gene>
<proteinExistence type="predicted"/>
<organism evidence="1">
    <name type="scientific">marine sediment metagenome</name>
    <dbReference type="NCBI Taxonomy" id="412755"/>
    <lineage>
        <taxon>unclassified sequences</taxon>
        <taxon>metagenomes</taxon>
        <taxon>ecological metagenomes</taxon>
    </lineage>
</organism>
<protein>
    <submittedName>
        <fullName evidence="1">Uncharacterized protein</fullName>
    </submittedName>
</protein>
<evidence type="ECO:0000313" key="1">
    <source>
        <dbReference type="EMBL" id="KKN85493.1"/>
    </source>
</evidence>
<reference evidence="1" key="1">
    <citation type="journal article" date="2015" name="Nature">
        <title>Complex archaea that bridge the gap between prokaryotes and eukaryotes.</title>
        <authorList>
            <person name="Spang A."/>
            <person name="Saw J.H."/>
            <person name="Jorgensen S.L."/>
            <person name="Zaremba-Niedzwiedzka K."/>
            <person name="Martijn J."/>
            <person name="Lind A.E."/>
            <person name="van Eijk R."/>
            <person name="Schleper C."/>
            <person name="Guy L."/>
            <person name="Ettema T.J."/>
        </authorList>
    </citation>
    <scope>NUCLEOTIDE SEQUENCE</scope>
</reference>
<dbReference type="EMBL" id="LAZR01000158">
    <property type="protein sequence ID" value="KKN85493.1"/>
    <property type="molecule type" value="Genomic_DNA"/>
</dbReference>